<keyword evidence="3" id="KW-0547">Nucleotide-binding</keyword>
<dbReference type="InterPro" id="IPR036565">
    <property type="entry name" value="Mur-like_cat_sf"/>
</dbReference>
<dbReference type="PANTHER" id="PTHR11136">
    <property type="entry name" value="FOLYLPOLYGLUTAMATE SYNTHASE-RELATED"/>
    <property type="match status" value="1"/>
</dbReference>
<sequence>MFKDIDTFLAFITSKKTSMKSHPDDFKRLINDLGNPQWQLKCLHVAGTNGKGSVTNYLRSILQQAGYRVGTFTSPHLIVHNDRIRINDVYISDEELLSIANEHDQFWKDYDLSMFEIDMVISILYFLRQRVDYVVYEVGMGGRLDPTNIIHALASVIVNIGLDHMEYLGDTLDKIAYEKAGIIKENGLVFTAEDKP</sequence>
<dbReference type="InterPro" id="IPR013221">
    <property type="entry name" value="Mur_ligase_cen"/>
</dbReference>
<name>A0A645F196_9ZZZZ</name>
<dbReference type="GO" id="GO:0004326">
    <property type="term" value="F:tetrahydrofolylpolyglutamate synthase activity"/>
    <property type="evidence" value="ECO:0007669"/>
    <property type="project" value="UniProtKB-EC"/>
</dbReference>
<dbReference type="InterPro" id="IPR018109">
    <property type="entry name" value="Folylpolyglutamate_synth_CS"/>
</dbReference>
<keyword evidence="4" id="KW-0067">ATP-binding</keyword>
<dbReference type="Gene3D" id="3.40.1190.10">
    <property type="entry name" value="Mur-like, catalytic domain"/>
    <property type="match status" value="1"/>
</dbReference>
<evidence type="ECO:0000256" key="3">
    <source>
        <dbReference type="ARBA" id="ARBA00022741"/>
    </source>
</evidence>
<dbReference type="PANTHER" id="PTHR11136:SF0">
    <property type="entry name" value="DIHYDROFOLATE SYNTHETASE-RELATED"/>
    <property type="match status" value="1"/>
</dbReference>
<dbReference type="EMBL" id="VSSQ01053420">
    <property type="protein sequence ID" value="MPN07446.1"/>
    <property type="molecule type" value="Genomic_DNA"/>
</dbReference>
<gene>
    <name evidence="6" type="primary">fpgS_26</name>
    <name evidence="6" type="ORF">SDC9_154716</name>
</gene>
<protein>
    <submittedName>
        <fullName evidence="6">Folylpolyglutamate synthase</fullName>
        <ecNumber evidence="6">6.3.2.17</ecNumber>
    </submittedName>
</protein>
<evidence type="ECO:0000259" key="5">
    <source>
        <dbReference type="Pfam" id="PF08245"/>
    </source>
</evidence>
<dbReference type="EC" id="6.3.2.17" evidence="6"/>
<dbReference type="GO" id="GO:0005524">
    <property type="term" value="F:ATP binding"/>
    <property type="evidence" value="ECO:0007669"/>
    <property type="project" value="UniProtKB-KW"/>
</dbReference>
<evidence type="ECO:0000256" key="2">
    <source>
        <dbReference type="ARBA" id="ARBA00022598"/>
    </source>
</evidence>
<evidence type="ECO:0000313" key="6">
    <source>
        <dbReference type="EMBL" id="MPN07446.1"/>
    </source>
</evidence>
<dbReference type="InterPro" id="IPR001645">
    <property type="entry name" value="Folylpolyglutamate_synth"/>
</dbReference>
<dbReference type="AlphaFoldDB" id="A0A645F196"/>
<dbReference type="SUPFAM" id="SSF53623">
    <property type="entry name" value="MurD-like peptide ligases, catalytic domain"/>
    <property type="match status" value="1"/>
</dbReference>
<dbReference type="GO" id="GO:0008841">
    <property type="term" value="F:dihydrofolate synthase activity"/>
    <property type="evidence" value="ECO:0007669"/>
    <property type="project" value="TreeGrafter"/>
</dbReference>
<organism evidence="6">
    <name type="scientific">bioreactor metagenome</name>
    <dbReference type="NCBI Taxonomy" id="1076179"/>
    <lineage>
        <taxon>unclassified sequences</taxon>
        <taxon>metagenomes</taxon>
        <taxon>ecological metagenomes</taxon>
    </lineage>
</organism>
<dbReference type="NCBIfam" id="TIGR01499">
    <property type="entry name" value="folC"/>
    <property type="match status" value="1"/>
</dbReference>
<comment type="similarity">
    <text evidence="1">Belongs to the folylpolyglutamate synthase family.</text>
</comment>
<dbReference type="PROSITE" id="PS01012">
    <property type="entry name" value="FOLYLPOLYGLU_SYNT_2"/>
    <property type="match status" value="1"/>
</dbReference>
<keyword evidence="2 6" id="KW-0436">Ligase</keyword>
<dbReference type="GO" id="GO:0005737">
    <property type="term" value="C:cytoplasm"/>
    <property type="evidence" value="ECO:0007669"/>
    <property type="project" value="TreeGrafter"/>
</dbReference>
<comment type="caution">
    <text evidence="6">The sequence shown here is derived from an EMBL/GenBank/DDBJ whole genome shotgun (WGS) entry which is preliminary data.</text>
</comment>
<evidence type="ECO:0000256" key="4">
    <source>
        <dbReference type="ARBA" id="ARBA00022840"/>
    </source>
</evidence>
<dbReference type="Pfam" id="PF08245">
    <property type="entry name" value="Mur_ligase_M"/>
    <property type="match status" value="1"/>
</dbReference>
<reference evidence="6" key="1">
    <citation type="submission" date="2019-08" db="EMBL/GenBank/DDBJ databases">
        <authorList>
            <person name="Kucharzyk K."/>
            <person name="Murdoch R.W."/>
            <person name="Higgins S."/>
            <person name="Loffler F."/>
        </authorList>
    </citation>
    <scope>NUCLEOTIDE SEQUENCE</scope>
</reference>
<feature type="domain" description="Mur ligase central" evidence="5">
    <location>
        <begin position="45"/>
        <end position="185"/>
    </location>
</feature>
<dbReference type="PROSITE" id="PS01011">
    <property type="entry name" value="FOLYLPOLYGLU_SYNT_1"/>
    <property type="match status" value="1"/>
</dbReference>
<accession>A0A645F196</accession>
<proteinExistence type="inferred from homology"/>
<evidence type="ECO:0000256" key="1">
    <source>
        <dbReference type="ARBA" id="ARBA00008276"/>
    </source>
</evidence>